<keyword evidence="2" id="KW-1185">Reference proteome</keyword>
<sequence>MVAMVASASGYGTLRRFLSVPVGQHDVDDAGVVPSNSVAVSFRSIYESRYTGAVVFFVPARHRSYAEIDGVDPGPCGMIRFGGCHVIPVFRAGTRQGWAGQTVTTASRGYHGSLGPRKERAAAGLRLPTQITSRPCFLP</sequence>
<evidence type="ECO:0000313" key="1">
    <source>
        <dbReference type="EMBL" id="GBP56754.1"/>
    </source>
</evidence>
<comment type="caution">
    <text evidence="1">The sequence shown here is derived from an EMBL/GenBank/DDBJ whole genome shotgun (WGS) entry which is preliminary data.</text>
</comment>
<proteinExistence type="predicted"/>
<dbReference type="AlphaFoldDB" id="A0A4C1X335"/>
<reference evidence="1 2" key="1">
    <citation type="journal article" date="2019" name="Commun. Biol.">
        <title>The bagworm genome reveals a unique fibroin gene that provides high tensile strength.</title>
        <authorList>
            <person name="Kono N."/>
            <person name="Nakamura H."/>
            <person name="Ohtoshi R."/>
            <person name="Tomita M."/>
            <person name="Numata K."/>
            <person name="Arakawa K."/>
        </authorList>
    </citation>
    <scope>NUCLEOTIDE SEQUENCE [LARGE SCALE GENOMIC DNA]</scope>
</reference>
<protein>
    <submittedName>
        <fullName evidence="1">Uncharacterized protein</fullName>
    </submittedName>
</protein>
<accession>A0A4C1X335</accession>
<dbReference type="Proteomes" id="UP000299102">
    <property type="component" value="Unassembled WGS sequence"/>
</dbReference>
<name>A0A4C1X335_EUMVA</name>
<dbReference type="OrthoDB" id="7043024at2759"/>
<organism evidence="1 2">
    <name type="scientific">Eumeta variegata</name>
    <name type="common">Bagworm moth</name>
    <name type="synonym">Eumeta japonica</name>
    <dbReference type="NCBI Taxonomy" id="151549"/>
    <lineage>
        <taxon>Eukaryota</taxon>
        <taxon>Metazoa</taxon>
        <taxon>Ecdysozoa</taxon>
        <taxon>Arthropoda</taxon>
        <taxon>Hexapoda</taxon>
        <taxon>Insecta</taxon>
        <taxon>Pterygota</taxon>
        <taxon>Neoptera</taxon>
        <taxon>Endopterygota</taxon>
        <taxon>Lepidoptera</taxon>
        <taxon>Glossata</taxon>
        <taxon>Ditrysia</taxon>
        <taxon>Tineoidea</taxon>
        <taxon>Psychidae</taxon>
        <taxon>Oiketicinae</taxon>
        <taxon>Eumeta</taxon>
    </lineage>
</organism>
<dbReference type="EMBL" id="BGZK01000700">
    <property type="protein sequence ID" value="GBP56754.1"/>
    <property type="molecule type" value="Genomic_DNA"/>
</dbReference>
<evidence type="ECO:0000313" key="2">
    <source>
        <dbReference type="Proteomes" id="UP000299102"/>
    </source>
</evidence>
<gene>
    <name evidence="1" type="ORF">EVAR_37010_1</name>
</gene>